<organism evidence="2 3">
    <name type="scientific">Catenulispora subtropica</name>
    <dbReference type="NCBI Taxonomy" id="450798"/>
    <lineage>
        <taxon>Bacteria</taxon>
        <taxon>Bacillati</taxon>
        <taxon>Actinomycetota</taxon>
        <taxon>Actinomycetes</taxon>
        <taxon>Catenulisporales</taxon>
        <taxon>Catenulisporaceae</taxon>
        <taxon>Catenulispora</taxon>
    </lineage>
</organism>
<dbReference type="EMBL" id="BAAAQM010000085">
    <property type="protein sequence ID" value="GAA2005251.1"/>
    <property type="molecule type" value="Genomic_DNA"/>
</dbReference>
<keyword evidence="3" id="KW-1185">Reference proteome</keyword>
<proteinExistence type="predicted"/>
<name>A0ABN2TD12_9ACTN</name>
<gene>
    <name evidence="2" type="ORF">GCM10009838_84320</name>
</gene>
<sequence length="155" mass="17385">MPHPGGTLLQHLIRVRERLAEWGTDWDVQVAGLCHAAYGTDGFAPSLMDVAERAVLLDVIGARAEELVYLYASCDRGVTYPRLGTERRPVFRDRFTRVEFDPGEGDLRAFLAVTAANEFDVFEHNAELRRQYEAGLVRMLRRVAGLLPRAVATTL</sequence>
<evidence type="ECO:0000313" key="2">
    <source>
        <dbReference type="EMBL" id="GAA2005251.1"/>
    </source>
</evidence>
<evidence type="ECO:0000313" key="3">
    <source>
        <dbReference type="Proteomes" id="UP001499854"/>
    </source>
</evidence>
<comment type="caution">
    <text evidence="2">The sequence shown here is derived from an EMBL/GenBank/DDBJ whole genome shotgun (WGS) entry which is preliminary data.</text>
</comment>
<evidence type="ECO:0000259" key="1">
    <source>
        <dbReference type="Pfam" id="PF20680"/>
    </source>
</evidence>
<feature type="domain" description="DUF6817" evidence="1">
    <location>
        <begin position="2"/>
        <end position="76"/>
    </location>
</feature>
<protein>
    <recommendedName>
        <fullName evidence="1">DUF6817 domain-containing protein</fullName>
    </recommendedName>
</protein>
<accession>A0ABN2TD12</accession>
<dbReference type="Pfam" id="PF20680">
    <property type="entry name" value="DUF6817"/>
    <property type="match status" value="1"/>
</dbReference>
<dbReference type="InterPro" id="IPR049202">
    <property type="entry name" value="DUF6817"/>
</dbReference>
<dbReference type="Proteomes" id="UP001499854">
    <property type="component" value="Unassembled WGS sequence"/>
</dbReference>
<reference evidence="2 3" key="1">
    <citation type="journal article" date="2019" name="Int. J. Syst. Evol. Microbiol.">
        <title>The Global Catalogue of Microorganisms (GCM) 10K type strain sequencing project: providing services to taxonomists for standard genome sequencing and annotation.</title>
        <authorList>
            <consortium name="The Broad Institute Genomics Platform"/>
            <consortium name="The Broad Institute Genome Sequencing Center for Infectious Disease"/>
            <person name="Wu L."/>
            <person name="Ma J."/>
        </authorList>
    </citation>
    <scope>NUCLEOTIDE SEQUENCE [LARGE SCALE GENOMIC DNA]</scope>
    <source>
        <strain evidence="2 3">JCM 16013</strain>
    </source>
</reference>